<evidence type="ECO:0000313" key="2">
    <source>
        <dbReference type="Proteomes" id="UP000184144"/>
    </source>
</evidence>
<dbReference type="OrthoDB" id="7844778at2"/>
<accession>A0A1M4T4K3</accession>
<name>A0A1M4T4K3_9RHOB</name>
<dbReference type="EMBL" id="FQUV01000001">
    <property type="protein sequence ID" value="SHE39452.1"/>
    <property type="molecule type" value="Genomic_DNA"/>
</dbReference>
<proteinExistence type="predicted"/>
<dbReference type="RefSeq" id="WP_073139423.1">
    <property type="nucleotide sequence ID" value="NZ_FQUV01000001.1"/>
</dbReference>
<reference evidence="2" key="1">
    <citation type="submission" date="2016-11" db="EMBL/GenBank/DDBJ databases">
        <authorList>
            <person name="Varghese N."/>
            <person name="Submissions S."/>
        </authorList>
    </citation>
    <scope>NUCLEOTIDE SEQUENCE [LARGE SCALE GENOMIC DNA]</scope>
    <source>
        <strain evidence="2">DSM 100566</strain>
    </source>
</reference>
<evidence type="ECO:0000313" key="1">
    <source>
        <dbReference type="EMBL" id="SHE39452.1"/>
    </source>
</evidence>
<sequence>MIGLSIAITGDGQLFQIWPSHAGKKFPAATIYDRSAKVTAFRQAEVNLGKEGHLNAAGQASAKRTAWNLANPPAVDVTLSFKGPVQNGTVKVKCKNGVEKVFQVRLQALDDKSIQQAFAQVDAAITSCKIRGARVC</sequence>
<dbReference type="Proteomes" id="UP000184144">
    <property type="component" value="Unassembled WGS sequence"/>
</dbReference>
<keyword evidence="2" id="KW-1185">Reference proteome</keyword>
<organism evidence="1 2">
    <name type="scientific">Litoreibacter ascidiaceicola</name>
    <dbReference type="NCBI Taxonomy" id="1486859"/>
    <lineage>
        <taxon>Bacteria</taxon>
        <taxon>Pseudomonadati</taxon>
        <taxon>Pseudomonadota</taxon>
        <taxon>Alphaproteobacteria</taxon>
        <taxon>Rhodobacterales</taxon>
        <taxon>Roseobacteraceae</taxon>
        <taxon>Litoreibacter</taxon>
    </lineage>
</organism>
<protein>
    <submittedName>
        <fullName evidence="1">Uncharacterized protein</fullName>
    </submittedName>
</protein>
<gene>
    <name evidence="1" type="ORF">SAMN05444273_101303</name>
</gene>
<dbReference type="AlphaFoldDB" id="A0A1M4T4K3"/>